<reference evidence="3" key="4">
    <citation type="submission" date="2025-09" db="UniProtKB">
        <authorList>
            <consortium name="Ensembl"/>
        </authorList>
    </citation>
    <scope>IDENTIFICATION</scope>
</reference>
<dbReference type="AlphaFoldDB" id="A0A3P8ZHS4"/>
<dbReference type="Gene3D" id="1.20.1280.50">
    <property type="match status" value="1"/>
</dbReference>
<proteinExistence type="predicted"/>
<dbReference type="GeneID" id="105022631"/>
<dbReference type="KEGG" id="els:105022631"/>
<organism evidence="3 4">
    <name type="scientific">Esox lucius</name>
    <name type="common">Northern pike</name>
    <dbReference type="NCBI Taxonomy" id="8010"/>
    <lineage>
        <taxon>Eukaryota</taxon>
        <taxon>Metazoa</taxon>
        <taxon>Chordata</taxon>
        <taxon>Craniata</taxon>
        <taxon>Vertebrata</taxon>
        <taxon>Euteleostomi</taxon>
        <taxon>Actinopterygii</taxon>
        <taxon>Neopterygii</taxon>
        <taxon>Teleostei</taxon>
        <taxon>Protacanthopterygii</taxon>
        <taxon>Esociformes</taxon>
        <taxon>Esocidae</taxon>
        <taxon>Esox</taxon>
    </lineage>
</organism>
<dbReference type="FunCoup" id="A0A3P8ZHS4">
    <property type="interactions" value="748"/>
</dbReference>
<dbReference type="Pfam" id="PF00646">
    <property type="entry name" value="F-box"/>
    <property type="match status" value="1"/>
</dbReference>
<evidence type="ECO:0000259" key="1">
    <source>
        <dbReference type="SMART" id="SM00256"/>
    </source>
</evidence>
<name>A0A3P8ZHS4_ESOLU</name>
<feature type="domain" description="FIST C-domain" evidence="2">
    <location>
        <begin position="224"/>
        <end position="356"/>
    </location>
</feature>
<protein>
    <recommendedName>
        <fullName evidence="5">FIST C-domain domain-containing protein</fullName>
    </recommendedName>
</protein>
<dbReference type="OMA" id="LWRECSR"/>
<dbReference type="SMART" id="SM00256">
    <property type="entry name" value="FBOX"/>
    <property type="match status" value="1"/>
</dbReference>
<evidence type="ECO:0000313" key="3">
    <source>
        <dbReference type="Ensembl" id="ENSELUP00000028379.1"/>
    </source>
</evidence>
<evidence type="ECO:0008006" key="5">
    <source>
        <dbReference type="Google" id="ProtNLM"/>
    </source>
</evidence>
<dbReference type="CTD" id="26263"/>
<keyword evidence="4" id="KW-1185">Reference proteome</keyword>
<reference evidence="4" key="1">
    <citation type="journal article" date="2014" name="PLoS ONE">
        <title>The genome and linkage map of the northern pike (Esox lucius): conserved synteny revealed between the salmonid sister group and the Neoteleostei.</title>
        <authorList>
            <person name="Rondeau E.B."/>
            <person name="Minkley D.R."/>
            <person name="Leong J.S."/>
            <person name="Messmer A.M."/>
            <person name="Jantzen J.R."/>
            <person name="von Schalburg K.R."/>
            <person name="Lemon C."/>
            <person name="Bird N.H."/>
            <person name="Koop B.F."/>
        </authorList>
    </citation>
    <scope>NUCLEOTIDE SEQUENCE</scope>
</reference>
<dbReference type="STRING" id="8010.ENSELUP00000028379"/>
<dbReference type="GO" id="GO:0032436">
    <property type="term" value="P:positive regulation of proteasomal ubiquitin-dependent protein catabolic process"/>
    <property type="evidence" value="ECO:0007669"/>
    <property type="project" value="TreeGrafter"/>
</dbReference>
<dbReference type="Bgee" id="ENSELUG00000004915">
    <property type="expression patterns" value="Expressed in pharyngeal gill and 15 other cell types or tissues"/>
</dbReference>
<dbReference type="GO" id="GO:0048742">
    <property type="term" value="P:regulation of skeletal muscle fiber development"/>
    <property type="evidence" value="ECO:0007669"/>
    <property type="project" value="TreeGrafter"/>
</dbReference>
<dbReference type="GO" id="GO:0000209">
    <property type="term" value="P:protein polyubiquitination"/>
    <property type="evidence" value="ECO:0007669"/>
    <property type="project" value="TreeGrafter"/>
</dbReference>
<dbReference type="Ensembl" id="ENSELUT00000013550.3">
    <property type="protein sequence ID" value="ENSELUP00000028379.1"/>
    <property type="gene ID" value="ENSELUG00000004915.3"/>
</dbReference>
<dbReference type="OrthoDB" id="509497at2759"/>
<dbReference type="Proteomes" id="UP000265140">
    <property type="component" value="Chromosome 2"/>
</dbReference>
<dbReference type="InterPro" id="IPR036047">
    <property type="entry name" value="F-box-like_dom_sf"/>
</dbReference>
<gene>
    <name evidence="3" type="primary">FBXO22</name>
</gene>
<evidence type="ECO:0000313" key="4">
    <source>
        <dbReference type="Proteomes" id="UP000265140"/>
    </source>
</evidence>
<dbReference type="SMART" id="SM01204">
    <property type="entry name" value="FIST_C"/>
    <property type="match status" value="1"/>
</dbReference>
<sequence>MDENTAFPGASDESKAEYILSNVAEVVERILTFVPTKSLLKMTCVCKLWRNCARRVLRVQQNMTWVSASGPSNCDGHALCPKLADEVENIYILPKTVLVMVDSETFNGQDCCYKQKKARKSHHGPDSIEELNGLFPKGCDIMGVATPGIVLTPTGSHSGAPKEFQEGEAGYAIMFPRMEGVDIRPFHFCKNTISEANLVEAGLVNNTDLRVVLLFGYDAFKPGAARFLNQVLEPLARSKVLIAGGHVENVFSPKRKCCDRGSYGVVGLTLSGPKIQGASVLLEQDVSSAKAAEAIIQRLKAANLPERNTLGFMFACVGRGHNYYNNQRNVEADTFRKVFPNIPLFGFFGNGEIGCDRIVKEDYNLCDMDSDGLQHGYTTVMTLVHLG</sequence>
<dbReference type="GeneTree" id="ENSGT00390000013049"/>
<dbReference type="RefSeq" id="XP_010889532.1">
    <property type="nucleotide sequence ID" value="XM_010891230.4"/>
</dbReference>
<dbReference type="CDD" id="cd22097">
    <property type="entry name" value="F-box_FBXO22"/>
    <property type="match status" value="1"/>
</dbReference>
<reference evidence="3" key="3">
    <citation type="submission" date="2025-08" db="UniProtKB">
        <authorList>
            <consortium name="Ensembl"/>
        </authorList>
    </citation>
    <scope>IDENTIFICATION</scope>
</reference>
<dbReference type="SUPFAM" id="SSF81383">
    <property type="entry name" value="F-box domain"/>
    <property type="match status" value="1"/>
</dbReference>
<dbReference type="PANTHER" id="PTHR14939:SF5">
    <property type="entry name" value="F-BOX ONLY PROTEIN 22"/>
    <property type="match status" value="1"/>
</dbReference>
<reference evidence="3" key="2">
    <citation type="submission" date="2020-02" db="EMBL/GenBank/DDBJ databases">
        <title>Esox lucius (northern pike) genome, fEsoLuc1, primary haplotype.</title>
        <authorList>
            <person name="Myers G."/>
            <person name="Karagic N."/>
            <person name="Meyer A."/>
            <person name="Pippel M."/>
            <person name="Reichard M."/>
            <person name="Winkler S."/>
            <person name="Tracey A."/>
            <person name="Sims Y."/>
            <person name="Howe K."/>
            <person name="Rhie A."/>
            <person name="Formenti G."/>
            <person name="Durbin R."/>
            <person name="Fedrigo O."/>
            <person name="Jarvis E.D."/>
        </authorList>
    </citation>
    <scope>NUCLEOTIDE SEQUENCE [LARGE SCALE GENOMIC DNA]</scope>
</reference>
<accession>A0A3P8ZHS4</accession>
<dbReference type="PANTHER" id="PTHR14939">
    <property type="entry name" value="F-BOX ONLY PROTEIN 22"/>
    <property type="match status" value="1"/>
</dbReference>
<dbReference type="InterPro" id="IPR019494">
    <property type="entry name" value="FIST_C"/>
</dbReference>
<dbReference type="InParanoid" id="A0A3P8ZHS4"/>
<dbReference type="InterPro" id="IPR001810">
    <property type="entry name" value="F-box_dom"/>
</dbReference>
<dbReference type="Pfam" id="PF10442">
    <property type="entry name" value="FIST_C"/>
    <property type="match status" value="1"/>
</dbReference>
<feature type="domain" description="F-box" evidence="1">
    <location>
        <begin position="22"/>
        <end position="61"/>
    </location>
</feature>
<evidence type="ECO:0000259" key="2">
    <source>
        <dbReference type="SMART" id="SM01204"/>
    </source>
</evidence>